<evidence type="ECO:0000256" key="10">
    <source>
        <dbReference type="ARBA" id="ARBA00023136"/>
    </source>
</evidence>
<feature type="transmembrane region" description="Helical" evidence="11">
    <location>
        <begin position="99"/>
        <end position="125"/>
    </location>
</feature>
<evidence type="ECO:0000256" key="5">
    <source>
        <dbReference type="ARBA" id="ARBA00022475"/>
    </source>
</evidence>
<gene>
    <name evidence="13" type="ORF">LO80_02005</name>
</gene>
<organism evidence="13 14">
    <name type="scientific">Candidatus Francisella endociliophora</name>
    <dbReference type="NCBI Taxonomy" id="653937"/>
    <lineage>
        <taxon>Bacteria</taxon>
        <taxon>Pseudomonadati</taxon>
        <taxon>Pseudomonadota</taxon>
        <taxon>Gammaproteobacteria</taxon>
        <taxon>Thiotrichales</taxon>
        <taxon>Francisellaceae</taxon>
        <taxon>Francisella</taxon>
    </lineage>
</organism>
<keyword evidence="6" id="KW-0997">Cell inner membrane</keyword>
<proteinExistence type="inferred from homology"/>
<keyword evidence="14" id="KW-1185">Reference proteome</keyword>
<keyword evidence="9 11" id="KW-1133">Transmembrane helix</keyword>
<dbReference type="Pfam" id="PF07690">
    <property type="entry name" value="MFS_1"/>
    <property type="match status" value="1"/>
</dbReference>
<keyword evidence="4" id="KW-0813">Transport</keyword>
<keyword evidence="10 11" id="KW-0472">Membrane</keyword>
<evidence type="ECO:0000259" key="12">
    <source>
        <dbReference type="PROSITE" id="PS50850"/>
    </source>
</evidence>
<dbReference type="GO" id="GO:0005354">
    <property type="term" value="F:galactose transmembrane transporter activity"/>
    <property type="evidence" value="ECO:0007669"/>
    <property type="project" value="InterPro"/>
</dbReference>
<evidence type="ECO:0000256" key="9">
    <source>
        <dbReference type="ARBA" id="ARBA00022989"/>
    </source>
</evidence>
<evidence type="ECO:0000256" key="4">
    <source>
        <dbReference type="ARBA" id="ARBA00022448"/>
    </source>
</evidence>
<evidence type="ECO:0000256" key="7">
    <source>
        <dbReference type="ARBA" id="ARBA00022597"/>
    </source>
</evidence>
<keyword evidence="5" id="KW-1003">Cell membrane</keyword>
<feature type="transmembrane region" description="Helical" evidence="11">
    <location>
        <begin position="72"/>
        <end position="93"/>
    </location>
</feature>
<evidence type="ECO:0000256" key="1">
    <source>
        <dbReference type="ARBA" id="ARBA00003321"/>
    </source>
</evidence>
<feature type="transmembrane region" description="Helical" evidence="11">
    <location>
        <begin position="353"/>
        <end position="372"/>
    </location>
</feature>
<name>A0A097EMS7_9GAMM</name>
<feature type="transmembrane region" description="Helical" evidence="11">
    <location>
        <begin position="227"/>
        <end position="249"/>
    </location>
</feature>
<dbReference type="PANTHER" id="PTHR43702">
    <property type="entry name" value="L-FUCOSE-PROTON SYMPORTER"/>
    <property type="match status" value="1"/>
</dbReference>
<comment type="function">
    <text evidence="1">Intake of glucose and galactose.</text>
</comment>
<dbReference type="InterPro" id="IPR011701">
    <property type="entry name" value="MFS"/>
</dbReference>
<evidence type="ECO:0000256" key="3">
    <source>
        <dbReference type="ARBA" id="ARBA00009120"/>
    </source>
</evidence>
<dbReference type="GO" id="GO:1904659">
    <property type="term" value="P:D-glucose transmembrane transport"/>
    <property type="evidence" value="ECO:0007669"/>
    <property type="project" value="InterPro"/>
</dbReference>
<dbReference type="InterPro" id="IPR020846">
    <property type="entry name" value="MFS_dom"/>
</dbReference>
<evidence type="ECO:0000313" key="13">
    <source>
        <dbReference type="EMBL" id="AIT08872.1"/>
    </source>
</evidence>
<feature type="transmembrane region" description="Helical" evidence="11">
    <location>
        <begin position="295"/>
        <end position="314"/>
    </location>
</feature>
<reference evidence="13 14" key="1">
    <citation type="submission" date="2014-10" db="EMBL/GenBank/DDBJ databases">
        <title>Whole genome sequence of Francisella endociliophora strain FSC1006, isolated from a laboratory culture of the marine ciliate Euplotes raikovi.</title>
        <authorList>
            <person name="Granberg M."/>
            <person name="Backman S."/>
            <person name="Lundmark E."/>
            <person name="Nilsson E."/>
            <person name="Karlsson E."/>
            <person name="Thelaus J."/>
            <person name="Ohrman C."/>
            <person name="Larkeryd A."/>
            <person name="Stenberg P."/>
        </authorList>
    </citation>
    <scope>NUCLEOTIDE SEQUENCE [LARGE SCALE GENOMIC DNA]</scope>
    <source>
        <strain evidence="13 14">FSC1006</strain>
    </source>
</reference>
<dbReference type="STRING" id="1547445.LO80_02005"/>
<dbReference type="PROSITE" id="PS50850">
    <property type="entry name" value="MFS"/>
    <property type="match status" value="1"/>
</dbReference>
<protein>
    <submittedName>
        <fullName evidence="13">Major facilitator transporter</fullName>
    </submittedName>
</protein>
<feature type="transmembrane region" description="Helical" evidence="11">
    <location>
        <begin position="378"/>
        <end position="400"/>
    </location>
</feature>
<feature type="transmembrane region" description="Helical" evidence="11">
    <location>
        <begin position="182"/>
        <end position="201"/>
    </location>
</feature>
<dbReference type="eggNOG" id="COG0738">
    <property type="taxonomic scope" value="Bacteria"/>
</dbReference>
<dbReference type="InterPro" id="IPR005964">
    <property type="entry name" value="Glc/Gal_transptr_bac"/>
</dbReference>
<feature type="transmembrane region" description="Helical" evidence="11">
    <location>
        <begin position="146"/>
        <end position="167"/>
    </location>
</feature>
<comment type="similarity">
    <text evidence="3">Belongs to the major facilitator superfamily. FHS transporter (TC 2.A.1.7) family.</text>
</comment>
<dbReference type="NCBIfam" id="TIGR01272">
    <property type="entry name" value="gluP"/>
    <property type="match status" value="1"/>
</dbReference>
<dbReference type="InterPro" id="IPR036259">
    <property type="entry name" value="MFS_trans_sf"/>
</dbReference>
<dbReference type="CDD" id="cd17394">
    <property type="entry name" value="MFS_FucP_like"/>
    <property type="match status" value="1"/>
</dbReference>
<keyword evidence="8 11" id="KW-0812">Transmembrane</keyword>
<dbReference type="OrthoDB" id="9795150at2"/>
<comment type="subcellular location">
    <subcellularLocation>
        <location evidence="2">Cell inner membrane</location>
        <topology evidence="2">Multi-pass membrane protein</topology>
    </subcellularLocation>
</comment>
<evidence type="ECO:0000256" key="6">
    <source>
        <dbReference type="ARBA" id="ARBA00022519"/>
    </source>
</evidence>
<dbReference type="AlphaFoldDB" id="A0A097EMS7"/>
<dbReference type="GO" id="GO:0055056">
    <property type="term" value="F:D-glucose transmembrane transporter activity"/>
    <property type="evidence" value="ECO:0007669"/>
    <property type="project" value="InterPro"/>
</dbReference>
<dbReference type="HOGENOM" id="CLU_028452_2_2_6"/>
<feature type="transmembrane region" description="Helical" evidence="11">
    <location>
        <begin position="269"/>
        <end position="288"/>
    </location>
</feature>
<dbReference type="InterPro" id="IPR050375">
    <property type="entry name" value="MFS_TsgA-like"/>
</dbReference>
<dbReference type="Gene3D" id="1.20.1250.20">
    <property type="entry name" value="MFS general substrate transporter like domains"/>
    <property type="match status" value="2"/>
</dbReference>
<feature type="transmembrane region" description="Helical" evidence="11">
    <location>
        <begin position="320"/>
        <end position="341"/>
    </location>
</feature>
<dbReference type="Proteomes" id="UP000029672">
    <property type="component" value="Chromosome"/>
</dbReference>
<evidence type="ECO:0000256" key="2">
    <source>
        <dbReference type="ARBA" id="ARBA00004429"/>
    </source>
</evidence>
<evidence type="ECO:0000313" key="14">
    <source>
        <dbReference type="Proteomes" id="UP000029672"/>
    </source>
</evidence>
<evidence type="ECO:0000256" key="11">
    <source>
        <dbReference type="SAM" id="Phobius"/>
    </source>
</evidence>
<dbReference type="KEGG" id="frf:LO80_02005"/>
<dbReference type="SUPFAM" id="SSF103473">
    <property type="entry name" value="MFS general substrate transporter"/>
    <property type="match status" value="1"/>
</dbReference>
<dbReference type="GO" id="GO:0005886">
    <property type="term" value="C:plasma membrane"/>
    <property type="evidence" value="ECO:0007669"/>
    <property type="project" value="UniProtKB-SubCell"/>
</dbReference>
<dbReference type="EMBL" id="CP009574">
    <property type="protein sequence ID" value="AIT08872.1"/>
    <property type="molecule type" value="Genomic_DNA"/>
</dbReference>
<dbReference type="PANTHER" id="PTHR43702:SF3">
    <property type="entry name" value="PROTEIN TSGA"/>
    <property type="match status" value="1"/>
</dbReference>
<accession>A0A097EMS7</accession>
<feature type="transmembrane region" description="Helical" evidence="11">
    <location>
        <begin position="42"/>
        <end position="60"/>
    </location>
</feature>
<evidence type="ECO:0000256" key="8">
    <source>
        <dbReference type="ARBA" id="ARBA00022692"/>
    </source>
</evidence>
<feature type="domain" description="Major facilitator superfamily (MFS) profile" evidence="12">
    <location>
        <begin position="10"/>
        <end position="403"/>
    </location>
</feature>
<keyword evidence="7" id="KW-0762">Sugar transport</keyword>
<sequence>MMSPSRNHITFVSVTLAFFMWGLLTSLNDVLIPHLKELFTLNYAQAMLVQFVFFMAYALLSIPASRVLQRFGYKWAIAIGFAVAGFGCLGFLPSAEYAVYGYFLISLFVLATGIVILQVAANPYVSLLGDRKNSSARLTFAQGLNSLGTTLGPALGGVFILGAIAAANGNEDIVITAIQHPYLALAVVMFCLSLYFIFFPLPQLKEEEIPEDHINISKKPIWEYKHLILGCVAIFAYVGAEVSIGSFLINYLGTDHVLSLAPAKAASFVAFYWGGAMVGRLIGAVVLTRVKPSKAVTFNAVLAIMLVLISMFSFGNIALYSIVAVGLFNSILFPTIFSLAVRELGEKTSLGSGLLCVAIVGGAIIPVIQGVIADHIGITMSFIVPIVCYLYILFFGTYGYDSQVRLS</sequence>